<dbReference type="Pfam" id="PF06722">
    <property type="entry name" value="EryCIII-like_C"/>
    <property type="match status" value="1"/>
</dbReference>
<organism evidence="6 7">
    <name type="scientific">Kitasatospora phosalacinea</name>
    <dbReference type="NCBI Taxonomy" id="2065"/>
    <lineage>
        <taxon>Bacteria</taxon>
        <taxon>Bacillati</taxon>
        <taxon>Actinomycetota</taxon>
        <taxon>Actinomycetes</taxon>
        <taxon>Kitasatosporales</taxon>
        <taxon>Streptomycetaceae</taxon>
        <taxon>Kitasatospora</taxon>
    </lineage>
</organism>
<dbReference type="InterPro" id="IPR002213">
    <property type="entry name" value="UDP_glucos_trans"/>
</dbReference>
<evidence type="ECO:0000256" key="1">
    <source>
        <dbReference type="ARBA" id="ARBA00006962"/>
    </source>
</evidence>
<dbReference type="Proteomes" id="UP001165041">
    <property type="component" value="Unassembled WGS sequence"/>
</dbReference>
<dbReference type="AlphaFoldDB" id="A0A9W6QCT4"/>
<protein>
    <submittedName>
        <fullName evidence="6">Glycosyl transferase</fullName>
    </submittedName>
</protein>
<dbReference type="CDD" id="cd03784">
    <property type="entry name" value="GT1_Gtf-like"/>
    <property type="match status" value="1"/>
</dbReference>
<dbReference type="InterPro" id="IPR010610">
    <property type="entry name" value="EryCIII-like_C"/>
</dbReference>
<comment type="caution">
    <text evidence="6">The sequence shown here is derived from an EMBL/GenBank/DDBJ whole genome shotgun (WGS) entry which is preliminary data.</text>
</comment>
<evidence type="ECO:0000259" key="5">
    <source>
        <dbReference type="Pfam" id="PF21036"/>
    </source>
</evidence>
<feature type="domain" description="Erythromycin biosynthesis protein CIII-like N-terminal" evidence="5">
    <location>
        <begin position="22"/>
        <end position="217"/>
    </location>
</feature>
<feature type="domain" description="Erythromycin biosynthesis protein CIII-like C-terminal" evidence="4">
    <location>
        <begin position="241"/>
        <end position="376"/>
    </location>
</feature>
<dbReference type="Gene3D" id="3.40.50.2000">
    <property type="entry name" value="Glycogen Phosphorylase B"/>
    <property type="match status" value="2"/>
</dbReference>
<reference evidence="6" key="1">
    <citation type="submission" date="2023-02" db="EMBL/GenBank/DDBJ databases">
        <title>Kitasatospora phosalacinea NBRC 14627.</title>
        <authorList>
            <person name="Ichikawa N."/>
            <person name="Sato H."/>
            <person name="Tonouchi N."/>
        </authorList>
    </citation>
    <scope>NUCLEOTIDE SEQUENCE</scope>
    <source>
        <strain evidence="6">NBRC 14627</strain>
    </source>
</reference>
<sequence length="380" mass="40156">MRVLLCSTPMLGHFNPMVPLAWALRAAGHEVLAAATEDFAGQVCERGLPVASLPAVDFKAVMGRDRQGRPVPYHGDAEERVLRSGRGWGRLGAHLLDGMSRIVSGWKPDLVVVDPVEYAGRLAAARRGIPVVEHAWGVWPDPLFAVGAQEELAPELERLGLGSLPVPDERLDFCSPSLQRKGVPATAMRYVSVAGPAMLPKWLDEPRHRPLVCLTFGSILPKVNPEGMLDLTSRLAEIVPTLGVDVAIATDRATAAQLSPVPPGVVAAGWLPMDLVVPACAAVLHYGGAGVTMMSTAAAVPQLVVELPVADAPEHARRVAAAGLGICIEPSALNADTVTEALGDLLGDDSWRARAAKVAAEQEGRPLPIVVAEELAARWG</sequence>
<gene>
    <name evidence="6" type="ORF">Kpho02_67350</name>
</gene>
<dbReference type="SUPFAM" id="SSF53756">
    <property type="entry name" value="UDP-Glycosyltransferase/glycogen phosphorylase"/>
    <property type="match status" value="1"/>
</dbReference>
<comment type="similarity">
    <text evidence="1">Belongs to the glycosyltransferase 28 family.</text>
</comment>
<keyword evidence="3 6" id="KW-0808">Transferase</keyword>
<dbReference type="GO" id="GO:0016758">
    <property type="term" value="F:hexosyltransferase activity"/>
    <property type="evidence" value="ECO:0007669"/>
    <property type="project" value="UniProtKB-ARBA"/>
</dbReference>
<evidence type="ECO:0000259" key="4">
    <source>
        <dbReference type="Pfam" id="PF06722"/>
    </source>
</evidence>
<evidence type="ECO:0000313" key="7">
    <source>
        <dbReference type="Proteomes" id="UP001165041"/>
    </source>
</evidence>
<accession>A0A9W6QCT4</accession>
<dbReference type="InterPro" id="IPR050426">
    <property type="entry name" value="Glycosyltransferase_28"/>
</dbReference>
<dbReference type="PANTHER" id="PTHR48050:SF13">
    <property type="entry name" value="STEROL 3-BETA-GLUCOSYLTRANSFERASE UGT80A2"/>
    <property type="match status" value="1"/>
</dbReference>
<evidence type="ECO:0000256" key="2">
    <source>
        <dbReference type="ARBA" id="ARBA00022676"/>
    </source>
</evidence>
<proteinExistence type="inferred from homology"/>
<dbReference type="EMBL" id="BSSA01000035">
    <property type="protein sequence ID" value="GLW74437.1"/>
    <property type="molecule type" value="Genomic_DNA"/>
</dbReference>
<dbReference type="GO" id="GO:0008194">
    <property type="term" value="F:UDP-glycosyltransferase activity"/>
    <property type="evidence" value="ECO:0007669"/>
    <property type="project" value="InterPro"/>
</dbReference>
<evidence type="ECO:0000256" key="3">
    <source>
        <dbReference type="ARBA" id="ARBA00022679"/>
    </source>
</evidence>
<keyword evidence="2" id="KW-0328">Glycosyltransferase</keyword>
<dbReference type="Pfam" id="PF21036">
    <property type="entry name" value="EryCIII-like_N"/>
    <property type="match status" value="1"/>
</dbReference>
<dbReference type="GO" id="GO:0017000">
    <property type="term" value="P:antibiotic biosynthetic process"/>
    <property type="evidence" value="ECO:0007669"/>
    <property type="project" value="UniProtKB-ARBA"/>
</dbReference>
<dbReference type="InterPro" id="IPR048284">
    <property type="entry name" value="EryCIII-like_N"/>
</dbReference>
<evidence type="ECO:0000313" key="6">
    <source>
        <dbReference type="EMBL" id="GLW74437.1"/>
    </source>
</evidence>
<dbReference type="RefSeq" id="WP_285740031.1">
    <property type="nucleotide sequence ID" value="NZ_BSSA01000035.1"/>
</dbReference>
<dbReference type="PANTHER" id="PTHR48050">
    <property type="entry name" value="STEROL 3-BETA-GLUCOSYLTRANSFERASE"/>
    <property type="match status" value="1"/>
</dbReference>
<name>A0A9W6QCT4_9ACTN</name>